<sequence length="410" mass="45022">MARGVLFVHNNFPAQFRDLAAALVKRDIRCMAIGSENARGLEGVLSARYRLSRGTTKDILQIATRAEADLLRGRAAWRAAKAFQDKGMEPEVIIGHAGWGETSLLKDVFPNARQALFAEFFYHARGMDVGFDPEFSAAQDEEGTIRVKAKNAVMSLAYTDADAIVAPTEFQRSSLPPVFREKTRVIHEGIDVQTITPGAAAPFALDDGRVIQPGTPVITHINNKMEPLRGLHIFARALPRLLREIPNAQVIVIGQEGRSGYGGDAPGGKTWKEVCFEGVEFDPARVHFLGRVPHERMLAALRLSTAHVYYTYPFVLSWSLSEAMASGCYVIGSDTAPLRDAIEDGVNGRLLPFFDHDALASALIEACRNPEVSAPLRAAAREKAVELFDRDKGRAAWFQVLRDLGMKIPG</sequence>
<dbReference type="Proteomes" id="UP000249725">
    <property type="component" value="Unassembled WGS sequence"/>
</dbReference>
<dbReference type="Gene3D" id="3.40.50.2000">
    <property type="entry name" value="Glycogen Phosphorylase B"/>
    <property type="match status" value="2"/>
</dbReference>
<keyword evidence="1 4" id="KW-0808">Transferase</keyword>
<evidence type="ECO:0000259" key="2">
    <source>
        <dbReference type="Pfam" id="PF00534"/>
    </source>
</evidence>
<evidence type="ECO:0000259" key="3">
    <source>
        <dbReference type="Pfam" id="PF12000"/>
    </source>
</evidence>
<dbReference type="EMBL" id="QFYR01000002">
    <property type="protein sequence ID" value="RAK52929.1"/>
    <property type="molecule type" value="Genomic_DNA"/>
</dbReference>
<dbReference type="InterPro" id="IPR022623">
    <property type="entry name" value="Glyco_trans_4"/>
</dbReference>
<feature type="domain" description="Glycosyl transferase family 1" evidence="2">
    <location>
        <begin position="224"/>
        <end position="382"/>
    </location>
</feature>
<dbReference type="GO" id="GO:0016757">
    <property type="term" value="F:glycosyltransferase activity"/>
    <property type="evidence" value="ECO:0007669"/>
    <property type="project" value="InterPro"/>
</dbReference>
<evidence type="ECO:0000313" key="4">
    <source>
        <dbReference type="EMBL" id="RAK52929.1"/>
    </source>
</evidence>
<accession>A0A328AE54</accession>
<comment type="caution">
    <text evidence="4">The sequence shown here is derived from an EMBL/GenBank/DDBJ whole genome shotgun (WGS) entry which is preliminary data.</text>
</comment>
<dbReference type="Pfam" id="PF00534">
    <property type="entry name" value="Glycos_transf_1"/>
    <property type="match status" value="1"/>
</dbReference>
<dbReference type="InterPro" id="IPR001296">
    <property type="entry name" value="Glyco_trans_1"/>
</dbReference>
<name>A0A328AE54_9CAUL</name>
<dbReference type="SUPFAM" id="SSF53756">
    <property type="entry name" value="UDP-Glycosyltransferase/glycogen phosphorylase"/>
    <property type="match status" value="1"/>
</dbReference>
<dbReference type="PANTHER" id="PTHR46401:SF2">
    <property type="entry name" value="GLYCOSYLTRANSFERASE WBBK-RELATED"/>
    <property type="match status" value="1"/>
</dbReference>
<dbReference type="GO" id="GO:0009103">
    <property type="term" value="P:lipopolysaccharide biosynthetic process"/>
    <property type="evidence" value="ECO:0007669"/>
    <property type="project" value="TreeGrafter"/>
</dbReference>
<dbReference type="AlphaFoldDB" id="A0A328AE54"/>
<organism evidence="4 5">
    <name type="scientific">Phenylobacterium deserti</name>
    <dbReference type="NCBI Taxonomy" id="1914756"/>
    <lineage>
        <taxon>Bacteria</taxon>
        <taxon>Pseudomonadati</taxon>
        <taxon>Pseudomonadota</taxon>
        <taxon>Alphaproteobacteria</taxon>
        <taxon>Caulobacterales</taxon>
        <taxon>Caulobacteraceae</taxon>
        <taxon>Phenylobacterium</taxon>
    </lineage>
</organism>
<proteinExistence type="predicted"/>
<protein>
    <submittedName>
        <fullName evidence="4">Group 1 glycosyl transferase</fullName>
    </submittedName>
</protein>
<dbReference type="Pfam" id="PF12000">
    <property type="entry name" value="Glyco_trans_4_3"/>
    <property type="match status" value="1"/>
</dbReference>
<evidence type="ECO:0000313" key="5">
    <source>
        <dbReference type="Proteomes" id="UP000249725"/>
    </source>
</evidence>
<keyword evidence="5" id="KW-1185">Reference proteome</keyword>
<dbReference type="OrthoDB" id="9793726at2"/>
<reference evidence="5" key="1">
    <citation type="submission" date="2018-05" db="EMBL/GenBank/DDBJ databases">
        <authorList>
            <person name="Li X."/>
        </authorList>
    </citation>
    <scope>NUCLEOTIDE SEQUENCE [LARGE SCALE GENOMIC DNA]</scope>
    <source>
        <strain evidence="5">YIM 73061</strain>
    </source>
</reference>
<dbReference type="RefSeq" id="WP_111515214.1">
    <property type="nucleotide sequence ID" value="NZ_QFYR01000002.1"/>
</dbReference>
<feature type="domain" description="Glycosyl transferase family 4" evidence="3">
    <location>
        <begin position="28"/>
        <end position="194"/>
    </location>
</feature>
<dbReference type="PANTHER" id="PTHR46401">
    <property type="entry name" value="GLYCOSYLTRANSFERASE WBBK-RELATED"/>
    <property type="match status" value="1"/>
</dbReference>
<evidence type="ECO:0000256" key="1">
    <source>
        <dbReference type="ARBA" id="ARBA00022679"/>
    </source>
</evidence>
<gene>
    <name evidence="4" type="ORF">DJ018_12190</name>
</gene>